<dbReference type="EC" id="2.4.-.-" evidence="4"/>
<dbReference type="Pfam" id="PF13439">
    <property type="entry name" value="Glyco_transf_4"/>
    <property type="match status" value="1"/>
</dbReference>
<dbReference type="RefSeq" id="WP_394828902.1">
    <property type="nucleotide sequence ID" value="NZ_CP089984.1"/>
</dbReference>
<evidence type="ECO:0000313" key="5">
    <source>
        <dbReference type="Proteomes" id="UP001370348"/>
    </source>
</evidence>
<dbReference type="EMBL" id="CP089984">
    <property type="protein sequence ID" value="WXB19278.1"/>
    <property type="molecule type" value="Genomic_DNA"/>
</dbReference>
<dbReference type="Proteomes" id="UP001370348">
    <property type="component" value="Chromosome"/>
</dbReference>
<dbReference type="Pfam" id="PF00534">
    <property type="entry name" value="Glycos_transf_1"/>
    <property type="match status" value="1"/>
</dbReference>
<accession>A0ABZ2M9U1</accession>
<organism evidence="4 5">
    <name type="scientific">Pendulispora albinea</name>
    <dbReference type="NCBI Taxonomy" id="2741071"/>
    <lineage>
        <taxon>Bacteria</taxon>
        <taxon>Pseudomonadati</taxon>
        <taxon>Myxococcota</taxon>
        <taxon>Myxococcia</taxon>
        <taxon>Myxococcales</taxon>
        <taxon>Sorangiineae</taxon>
        <taxon>Pendulisporaceae</taxon>
        <taxon>Pendulispora</taxon>
    </lineage>
</organism>
<dbReference type="Gene3D" id="3.40.50.2000">
    <property type="entry name" value="Glycogen Phosphorylase B"/>
    <property type="match status" value="2"/>
</dbReference>
<feature type="domain" description="Glycosyltransferase subfamily 4-like N-terminal" evidence="3">
    <location>
        <begin position="115"/>
        <end position="294"/>
    </location>
</feature>
<keyword evidence="4" id="KW-0328">Glycosyltransferase</keyword>
<evidence type="ECO:0000259" key="3">
    <source>
        <dbReference type="Pfam" id="PF13439"/>
    </source>
</evidence>
<gene>
    <name evidence="4" type="ORF">LZC94_18845</name>
</gene>
<protein>
    <submittedName>
        <fullName evidence="4">Glycosyltransferase</fullName>
        <ecNumber evidence="4">2.4.-.-</ecNumber>
    </submittedName>
</protein>
<keyword evidence="5" id="KW-1185">Reference proteome</keyword>
<dbReference type="PANTHER" id="PTHR45947:SF3">
    <property type="entry name" value="SULFOQUINOVOSYL TRANSFERASE SQD2"/>
    <property type="match status" value="1"/>
</dbReference>
<evidence type="ECO:0000259" key="2">
    <source>
        <dbReference type="Pfam" id="PF00534"/>
    </source>
</evidence>
<evidence type="ECO:0000313" key="4">
    <source>
        <dbReference type="EMBL" id="WXB19278.1"/>
    </source>
</evidence>
<proteinExistence type="predicted"/>
<feature type="region of interest" description="Disordered" evidence="1">
    <location>
        <begin position="1"/>
        <end position="54"/>
    </location>
</feature>
<dbReference type="InterPro" id="IPR028098">
    <property type="entry name" value="Glyco_trans_4-like_N"/>
</dbReference>
<sequence length="565" mass="61989">MASNPASPFRVELGHVDDLHARDSANGGPASSPHQTRAQGEASSGNGTNGTPNATVLRLASSGAASKSNNSAKKHDESVSFGLEELPPFARLAARQGRPLRVAILSDFTRIPYANGAAFQTRFLYQELRRCGHEVTVIGPHDPDARPEDLAPGTVSLPSLPLKTYPGVHIPLPLASWVYDADRWNFDIVFAQTTSLLVEFGLWLRRMKGIPLLIVNTTHLAAAYDVLLPEKLSKIEAVHGGLEMFLRGPYEQLFASIYNESDGLVVLSEGLRRYWRERGVTAPIHVIPRAVQPELFDRPLGADPYAHLGGGRLSRGARLLCAGRHTREKSQDRLIRIFARHIAKAEPDATLTLLGEGPDTSYYKRVAVEEGVADRVFFPGEVPFSQMADFYAYADIFVHASLSETYGNVMGEALWCGTPTVAFADGMGVSSQIQDGVNGVLLAPGNRGGGRDEADVAFARAVLSLVRDPKRRGRIGQAAAKIARERAHPRVVEERIADAFQHAQDHAAACGLRPVADRPKALQWYTTFRYFRPWTTFMGGIYLFGHLRPAKEEKRKQIKHPQISS</sequence>
<feature type="compositionally biased region" description="Polar residues" evidence="1">
    <location>
        <begin position="32"/>
        <end position="54"/>
    </location>
</feature>
<dbReference type="GO" id="GO:0016757">
    <property type="term" value="F:glycosyltransferase activity"/>
    <property type="evidence" value="ECO:0007669"/>
    <property type="project" value="UniProtKB-KW"/>
</dbReference>
<dbReference type="InterPro" id="IPR001296">
    <property type="entry name" value="Glyco_trans_1"/>
</dbReference>
<name>A0ABZ2M9U1_9BACT</name>
<feature type="compositionally biased region" description="Basic and acidic residues" evidence="1">
    <location>
        <begin position="12"/>
        <end position="23"/>
    </location>
</feature>
<reference evidence="4 5" key="1">
    <citation type="submission" date="2021-12" db="EMBL/GenBank/DDBJ databases">
        <title>Discovery of the Pendulisporaceae a myxobacterial family with distinct sporulation behavior and unique specialized metabolism.</title>
        <authorList>
            <person name="Garcia R."/>
            <person name="Popoff A."/>
            <person name="Bader C.D."/>
            <person name="Loehr J."/>
            <person name="Walesch S."/>
            <person name="Walt C."/>
            <person name="Boldt J."/>
            <person name="Bunk B."/>
            <person name="Haeckl F.J.F.P.J."/>
            <person name="Gunesch A.P."/>
            <person name="Birkelbach J."/>
            <person name="Nuebel U."/>
            <person name="Pietschmann T."/>
            <person name="Bach T."/>
            <person name="Mueller R."/>
        </authorList>
    </citation>
    <scope>NUCLEOTIDE SEQUENCE [LARGE SCALE GENOMIC DNA]</scope>
    <source>
        <strain evidence="4 5">MSr11954</strain>
    </source>
</reference>
<evidence type="ECO:0000256" key="1">
    <source>
        <dbReference type="SAM" id="MobiDB-lite"/>
    </source>
</evidence>
<keyword evidence="4" id="KW-0808">Transferase</keyword>
<feature type="domain" description="Glycosyl transferase family 1" evidence="2">
    <location>
        <begin position="319"/>
        <end position="481"/>
    </location>
</feature>
<dbReference type="SUPFAM" id="SSF53756">
    <property type="entry name" value="UDP-Glycosyltransferase/glycogen phosphorylase"/>
    <property type="match status" value="1"/>
</dbReference>
<dbReference type="PANTHER" id="PTHR45947">
    <property type="entry name" value="SULFOQUINOVOSYL TRANSFERASE SQD2"/>
    <property type="match status" value="1"/>
</dbReference>
<dbReference type="InterPro" id="IPR050194">
    <property type="entry name" value="Glycosyltransferase_grp1"/>
</dbReference>